<gene>
    <name evidence="4" type="ORF">FHX49_000389</name>
</gene>
<feature type="domain" description="N-acetyltransferase" evidence="3">
    <location>
        <begin position="2"/>
        <end position="158"/>
    </location>
</feature>
<evidence type="ECO:0000256" key="2">
    <source>
        <dbReference type="ARBA" id="ARBA00023315"/>
    </source>
</evidence>
<dbReference type="EMBL" id="JACHWQ010000001">
    <property type="protein sequence ID" value="MBB2974848.1"/>
    <property type="molecule type" value="Genomic_DNA"/>
</dbReference>
<evidence type="ECO:0000313" key="4">
    <source>
        <dbReference type="EMBL" id="MBB2974848.1"/>
    </source>
</evidence>
<keyword evidence="2" id="KW-0012">Acyltransferase</keyword>
<reference evidence="4 5" key="1">
    <citation type="submission" date="2020-08" db="EMBL/GenBank/DDBJ databases">
        <title>Sequencing the genomes of 1000 actinobacteria strains.</title>
        <authorList>
            <person name="Klenk H.-P."/>
        </authorList>
    </citation>
    <scope>NUCLEOTIDE SEQUENCE [LARGE SCALE GENOMIC DNA]</scope>
    <source>
        <strain evidence="4 5">DSM 27099</strain>
    </source>
</reference>
<dbReference type="InterPro" id="IPR000182">
    <property type="entry name" value="GNAT_dom"/>
</dbReference>
<evidence type="ECO:0000256" key="1">
    <source>
        <dbReference type="ARBA" id="ARBA00022679"/>
    </source>
</evidence>
<organism evidence="4 5">
    <name type="scientific">Microbacterium endophyticum</name>
    <dbReference type="NCBI Taxonomy" id="1526412"/>
    <lineage>
        <taxon>Bacteria</taxon>
        <taxon>Bacillati</taxon>
        <taxon>Actinomycetota</taxon>
        <taxon>Actinomycetes</taxon>
        <taxon>Micrococcales</taxon>
        <taxon>Microbacteriaceae</taxon>
        <taxon>Microbacterium</taxon>
    </lineage>
</organism>
<dbReference type="PANTHER" id="PTHR43877:SF2">
    <property type="entry name" value="AMINOALKYLPHOSPHONATE N-ACETYLTRANSFERASE-RELATED"/>
    <property type="match status" value="1"/>
</dbReference>
<sequence>MSRLRAESVDAPAAIALLNEYMAFRADGFPGGGYQRSPADASAFVPPVGVFLVFTDDDGVDVGCGGVRRIEAPAGTGVVRFEVKHLYMRASARGSGGGSALLAGLEERARGFGATELVLDTHHSLDAAGRLYARAGFTAIAAYNDNPNATVWLRKSLKRD</sequence>
<evidence type="ECO:0000259" key="3">
    <source>
        <dbReference type="PROSITE" id="PS51186"/>
    </source>
</evidence>
<name>A0A7W4V0Y9_9MICO</name>
<dbReference type="SUPFAM" id="SSF55729">
    <property type="entry name" value="Acyl-CoA N-acyltransferases (Nat)"/>
    <property type="match status" value="1"/>
</dbReference>
<dbReference type="AlphaFoldDB" id="A0A7W4V0Y9"/>
<dbReference type="Proteomes" id="UP000529310">
    <property type="component" value="Unassembled WGS sequence"/>
</dbReference>
<dbReference type="CDD" id="cd04301">
    <property type="entry name" value="NAT_SF"/>
    <property type="match status" value="1"/>
</dbReference>
<comment type="caution">
    <text evidence="4">The sequence shown here is derived from an EMBL/GenBank/DDBJ whole genome shotgun (WGS) entry which is preliminary data.</text>
</comment>
<dbReference type="InterPro" id="IPR050832">
    <property type="entry name" value="Bact_Acetyltransf"/>
</dbReference>
<dbReference type="PANTHER" id="PTHR43877">
    <property type="entry name" value="AMINOALKYLPHOSPHONATE N-ACETYLTRANSFERASE-RELATED-RELATED"/>
    <property type="match status" value="1"/>
</dbReference>
<keyword evidence="5" id="KW-1185">Reference proteome</keyword>
<protein>
    <submittedName>
        <fullName evidence="4">GNAT superfamily N-acetyltransferase</fullName>
    </submittedName>
</protein>
<dbReference type="Gene3D" id="3.40.630.30">
    <property type="match status" value="1"/>
</dbReference>
<dbReference type="GO" id="GO:0016747">
    <property type="term" value="F:acyltransferase activity, transferring groups other than amino-acyl groups"/>
    <property type="evidence" value="ECO:0007669"/>
    <property type="project" value="InterPro"/>
</dbReference>
<dbReference type="RefSeq" id="WP_165142271.1">
    <property type="nucleotide sequence ID" value="NZ_CP049255.1"/>
</dbReference>
<evidence type="ECO:0000313" key="5">
    <source>
        <dbReference type="Proteomes" id="UP000529310"/>
    </source>
</evidence>
<dbReference type="InterPro" id="IPR016181">
    <property type="entry name" value="Acyl_CoA_acyltransferase"/>
</dbReference>
<proteinExistence type="predicted"/>
<dbReference type="PROSITE" id="PS51186">
    <property type="entry name" value="GNAT"/>
    <property type="match status" value="1"/>
</dbReference>
<dbReference type="Pfam" id="PF00583">
    <property type="entry name" value="Acetyltransf_1"/>
    <property type="match status" value="1"/>
</dbReference>
<accession>A0A7W4V0Y9</accession>
<keyword evidence="1 4" id="KW-0808">Transferase</keyword>